<dbReference type="GO" id="GO:0005929">
    <property type="term" value="C:cilium"/>
    <property type="evidence" value="ECO:0007669"/>
    <property type="project" value="UniProtKB-SubCell"/>
</dbReference>
<keyword evidence="8" id="KW-1185">Reference proteome</keyword>
<dbReference type="PANTHER" id="PTHR16011:SF0">
    <property type="entry name" value="INTRAFLAGELLAR TRANSPORT PROTEIN 57 HOMOLOG"/>
    <property type="match status" value="1"/>
</dbReference>
<comment type="similarity">
    <text evidence="2">Belongs to the IFT57 family.</text>
</comment>
<evidence type="ECO:0000256" key="2">
    <source>
        <dbReference type="ARBA" id="ARBA00009415"/>
    </source>
</evidence>
<dbReference type="AlphaFoldDB" id="A0AAD5US35"/>
<evidence type="ECO:0000256" key="4">
    <source>
        <dbReference type="ARBA" id="ARBA00023273"/>
    </source>
</evidence>
<dbReference type="GO" id="GO:0005794">
    <property type="term" value="C:Golgi apparatus"/>
    <property type="evidence" value="ECO:0007669"/>
    <property type="project" value="TreeGrafter"/>
</dbReference>
<dbReference type="GO" id="GO:1905515">
    <property type="term" value="P:non-motile cilium assembly"/>
    <property type="evidence" value="ECO:0007669"/>
    <property type="project" value="TreeGrafter"/>
</dbReference>
<gene>
    <name evidence="7" type="primary">IFT57_1</name>
    <name evidence="6" type="synonym">IFT57_2</name>
    <name evidence="7" type="ORF">HK103_000195</name>
    <name evidence="6" type="ORF">HK103_002207</name>
</gene>
<evidence type="ECO:0000256" key="3">
    <source>
        <dbReference type="ARBA" id="ARBA00023069"/>
    </source>
</evidence>
<evidence type="ECO:0000256" key="1">
    <source>
        <dbReference type="ARBA" id="ARBA00004138"/>
    </source>
</evidence>
<sequence length="295" mass="34026">MSTKGSEMGSLEQLSSGGRSSSRGTLSSTAASMDEILDKLKCLNYQKEFCIPNNIPPIHRFYFSYPDTNPNEQFYTFVLLFTWFMKIVNVPFDKPGQFDDPNATSAELKKLGIPFEYGPQKLKQAYGDACLYVLQSLADIALIQRKITFQQPIHKVDDYPEEAEVDYDAEVTTETVEEVEANQEEDENFLETQISRKQEVQPQQAPKTDPAEWRLEVERVTPLLKVVIPNDNKDWRLHLQQMEHHQKNIQETKIETHAQLTKLHAEIEQSLEKIASREKYINSQFESQVTVFNTD</sequence>
<name>A0AAD5US35_9FUNG</name>
<evidence type="ECO:0000313" key="8">
    <source>
        <dbReference type="Proteomes" id="UP001210925"/>
    </source>
</evidence>
<evidence type="ECO:0000313" key="6">
    <source>
        <dbReference type="EMBL" id="KAJ3251653.1"/>
    </source>
</evidence>
<evidence type="ECO:0000313" key="7">
    <source>
        <dbReference type="EMBL" id="KAJ3262666.1"/>
    </source>
</evidence>
<dbReference type="GO" id="GO:0042073">
    <property type="term" value="P:intraciliary transport"/>
    <property type="evidence" value="ECO:0007669"/>
    <property type="project" value="TreeGrafter"/>
</dbReference>
<reference evidence="7" key="1">
    <citation type="submission" date="2020-05" db="EMBL/GenBank/DDBJ databases">
        <title>Phylogenomic resolution of chytrid fungi.</title>
        <authorList>
            <person name="Stajich J.E."/>
            <person name="Amses K."/>
            <person name="Simmons R."/>
            <person name="Seto K."/>
            <person name="Myers J."/>
            <person name="Bonds A."/>
            <person name="Quandt C.A."/>
            <person name="Barry K."/>
            <person name="Liu P."/>
            <person name="Grigoriev I."/>
            <person name="Longcore J.E."/>
            <person name="James T.Y."/>
        </authorList>
    </citation>
    <scope>NUCLEOTIDE SEQUENCE</scope>
    <source>
        <strain evidence="7">PLAUS21</strain>
    </source>
</reference>
<dbReference type="EMBL" id="JADGKB010000001">
    <property type="protein sequence ID" value="KAJ3262666.1"/>
    <property type="molecule type" value="Genomic_DNA"/>
</dbReference>
<organism evidence="7 8">
    <name type="scientific">Boothiomyces macroporosus</name>
    <dbReference type="NCBI Taxonomy" id="261099"/>
    <lineage>
        <taxon>Eukaryota</taxon>
        <taxon>Fungi</taxon>
        <taxon>Fungi incertae sedis</taxon>
        <taxon>Chytridiomycota</taxon>
        <taxon>Chytridiomycota incertae sedis</taxon>
        <taxon>Chytridiomycetes</taxon>
        <taxon>Rhizophydiales</taxon>
        <taxon>Terramycetaceae</taxon>
        <taxon>Boothiomyces</taxon>
    </lineage>
</organism>
<feature type="compositionally biased region" description="Low complexity" evidence="5">
    <location>
        <begin position="14"/>
        <end position="26"/>
    </location>
</feature>
<keyword evidence="4" id="KW-0966">Cell projection</keyword>
<dbReference type="Pfam" id="PF10498">
    <property type="entry name" value="IFT57"/>
    <property type="match status" value="1"/>
</dbReference>
<keyword evidence="3" id="KW-0969">Cilium</keyword>
<accession>A0AAD5US35</accession>
<dbReference type="GO" id="GO:0005815">
    <property type="term" value="C:microtubule organizing center"/>
    <property type="evidence" value="ECO:0007669"/>
    <property type="project" value="TreeGrafter"/>
</dbReference>
<dbReference type="InterPro" id="IPR019530">
    <property type="entry name" value="Intra-flagellar_transport_57"/>
</dbReference>
<feature type="region of interest" description="Disordered" evidence="5">
    <location>
        <begin position="1"/>
        <end position="26"/>
    </location>
</feature>
<proteinExistence type="inferred from homology"/>
<dbReference type="PANTHER" id="PTHR16011">
    <property type="entry name" value="IFT57/HIPPI"/>
    <property type="match status" value="1"/>
</dbReference>
<comment type="subcellular location">
    <subcellularLocation>
        <location evidence="1">Cell projection</location>
        <location evidence="1">Cilium</location>
    </subcellularLocation>
</comment>
<comment type="caution">
    <text evidence="7">The sequence shown here is derived from an EMBL/GenBank/DDBJ whole genome shotgun (WGS) entry which is preliminary data.</text>
</comment>
<dbReference type="Proteomes" id="UP001210925">
    <property type="component" value="Unassembled WGS sequence"/>
</dbReference>
<dbReference type="GO" id="GO:0030992">
    <property type="term" value="C:intraciliary transport particle B"/>
    <property type="evidence" value="ECO:0007669"/>
    <property type="project" value="TreeGrafter"/>
</dbReference>
<evidence type="ECO:0000256" key="5">
    <source>
        <dbReference type="SAM" id="MobiDB-lite"/>
    </source>
</evidence>
<protein>
    <submittedName>
        <fullName evidence="7">Intraflagellar transport protein 57</fullName>
    </submittedName>
</protein>
<dbReference type="EMBL" id="JADGKB010000173">
    <property type="protein sequence ID" value="KAJ3251653.1"/>
    <property type="molecule type" value="Genomic_DNA"/>
</dbReference>